<dbReference type="InterPro" id="IPR000182">
    <property type="entry name" value="GNAT_dom"/>
</dbReference>
<reference evidence="4" key="1">
    <citation type="submission" date="2019-09" db="EMBL/GenBank/DDBJ databases">
        <title>Characterisation of the sponge microbiome using genome-centric metagenomics.</title>
        <authorList>
            <person name="Engelberts J.P."/>
            <person name="Robbins S.J."/>
            <person name="De Goeij J.M."/>
            <person name="Aranda M."/>
            <person name="Bell S.C."/>
            <person name="Webster N.S."/>
        </authorList>
    </citation>
    <scope>NUCLEOTIDE SEQUENCE</scope>
    <source>
        <strain evidence="4">SB0662_bin_9</strain>
    </source>
</reference>
<dbReference type="AlphaFoldDB" id="A0A6B1DUK4"/>
<evidence type="ECO:0000259" key="3">
    <source>
        <dbReference type="PROSITE" id="PS51186"/>
    </source>
</evidence>
<dbReference type="InterPro" id="IPR016181">
    <property type="entry name" value="Acyl_CoA_acyltransferase"/>
</dbReference>
<feature type="domain" description="N-acetyltransferase" evidence="3">
    <location>
        <begin position="1"/>
        <end position="170"/>
    </location>
</feature>
<dbReference type="Pfam" id="PF00583">
    <property type="entry name" value="Acetyltransf_1"/>
    <property type="match status" value="1"/>
</dbReference>
<gene>
    <name evidence="4" type="ORF">F4Y08_10135</name>
</gene>
<keyword evidence="1 4" id="KW-0808">Transferase</keyword>
<accession>A0A6B1DUK4</accession>
<dbReference type="InterPro" id="IPR050832">
    <property type="entry name" value="Bact_Acetyltransf"/>
</dbReference>
<dbReference type="EMBL" id="VXPY01000072">
    <property type="protein sequence ID" value="MYD90676.1"/>
    <property type="molecule type" value="Genomic_DNA"/>
</dbReference>
<evidence type="ECO:0000256" key="1">
    <source>
        <dbReference type="ARBA" id="ARBA00022679"/>
    </source>
</evidence>
<protein>
    <submittedName>
        <fullName evidence="4">GNAT family N-acetyltransferase</fullName>
    </submittedName>
</protein>
<sequence>MPIREAEPADAKAMAKVHIQTWQTSYAGIIPTEYLASLSYQEREARWVDILEANRPAMSNFVAEAKGEGIVGFAGGGPERDGDQTYRGELYAIYVLHRYQRRGFGRGLASAVANRLRQDGFCSMLVWVLQDNRPACHFYEVLGGKKVKEKTIEIGGANLVEVAYGWKDITALTAAPKA</sequence>
<organism evidence="4">
    <name type="scientific">Caldilineaceae bacterium SB0662_bin_9</name>
    <dbReference type="NCBI Taxonomy" id="2605258"/>
    <lineage>
        <taxon>Bacteria</taxon>
        <taxon>Bacillati</taxon>
        <taxon>Chloroflexota</taxon>
        <taxon>Caldilineae</taxon>
        <taxon>Caldilineales</taxon>
        <taxon>Caldilineaceae</taxon>
    </lineage>
</organism>
<dbReference type="PROSITE" id="PS51186">
    <property type="entry name" value="GNAT"/>
    <property type="match status" value="1"/>
</dbReference>
<evidence type="ECO:0000313" key="4">
    <source>
        <dbReference type="EMBL" id="MYD90676.1"/>
    </source>
</evidence>
<name>A0A6B1DUK4_9CHLR</name>
<dbReference type="CDD" id="cd04301">
    <property type="entry name" value="NAT_SF"/>
    <property type="match status" value="1"/>
</dbReference>
<keyword evidence="2" id="KW-0012">Acyltransferase</keyword>
<evidence type="ECO:0000256" key="2">
    <source>
        <dbReference type="ARBA" id="ARBA00023315"/>
    </source>
</evidence>
<dbReference type="Gene3D" id="3.40.630.30">
    <property type="match status" value="1"/>
</dbReference>
<dbReference type="SUPFAM" id="SSF55729">
    <property type="entry name" value="Acyl-CoA N-acyltransferases (Nat)"/>
    <property type="match status" value="1"/>
</dbReference>
<comment type="caution">
    <text evidence="4">The sequence shown here is derived from an EMBL/GenBank/DDBJ whole genome shotgun (WGS) entry which is preliminary data.</text>
</comment>
<dbReference type="PANTHER" id="PTHR43877">
    <property type="entry name" value="AMINOALKYLPHOSPHONATE N-ACETYLTRANSFERASE-RELATED-RELATED"/>
    <property type="match status" value="1"/>
</dbReference>
<dbReference type="GO" id="GO:0016747">
    <property type="term" value="F:acyltransferase activity, transferring groups other than amino-acyl groups"/>
    <property type="evidence" value="ECO:0007669"/>
    <property type="project" value="InterPro"/>
</dbReference>
<proteinExistence type="predicted"/>